<dbReference type="PANTHER" id="PTHR30134">
    <property type="entry name" value="HYDROGENASE PROTEIN ASSEMBLY PROTEIN, NICKEL CHAPERONE"/>
    <property type="match status" value="1"/>
</dbReference>
<feature type="domain" description="CobW/HypB/UreG nucleotide-binding" evidence="9">
    <location>
        <begin position="61"/>
        <end position="228"/>
    </location>
</feature>
<comment type="similarity">
    <text evidence="1">Belongs to the SIMIBI class G3E GTPase family. HypB/HupM subfamily.</text>
</comment>
<evidence type="ECO:0000256" key="3">
    <source>
        <dbReference type="ARBA" id="ARBA00022723"/>
    </source>
</evidence>
<dbReference type="Proteomes" id="UP000638570">
    <property type="component" value="Unassembled WGS sequence"/>
</dbReference>
<dbReference type="InterPro" id="IPR003495">
    <property type="entry name" value="CobW/HypB/UreG_nucleotide-bd"/>
</dbReference>
<evidence type="ECO:0000256" key="7">
    <source>
        <dbReference type="ARBA" id="ARBA00023134"/>
    </source>
</evidence>
<gene>
    <name evidence="10" type="primary">hypB</name>
    <name evidence="10" type="ORF">JKV55_06965</name>
</gene>
<dbReference type="RefSeq" id="WP_202083595.1">
    <property type="nucleotide sequence ID" value="NZ_JAERTZ010000018.1"/>
</dbReference>
<keyword evidence="4" id="KW-0547">Nucleotide-binding</keyword>
<keyword evidence="11" id="KW-1185">Reference proteome</keyword>
<keyword evidence="6" id="KW-0862">Zinc</keyword>
<evidence type="ECO:0000256" key="8">
    <source>
        <dbReference type="ARBA" id="ARBA00035238"/>
    </source>
</evidence>
<dbReference type="PANTHER" id="PTHR30134:SF2">
    <property type="entry name" value="HYDROGENASE MATURATION FACTOR HYPB"/>
    <property type="match status" value="1"/>
</dbReference>
<evidence type="ECO:0000313" key="10">
    <source>
        <dbReference type="EMBL" id="MBL1377070.1"/>
    </source>
</evidence>
<protein>
    <recommendedName>
        <fullName evidence="8">Hydrogenase maturation factor HypB</fullName>
    </recommendedName>
</protein>
<dbReference type="Gene3D" id="3.40.50.300">
    <property type="entry name" value="P-loop containing nucleotide triphosphate hydrolases"/>
    <property type="match status" value="1"/>
</dbReference>
<keyword evidence="3" id="KW-0479">Metal-binding</keyword>
<keyword evidence="2" id="KW-0533">Nickel</keyword>
<dbReference type="NCBIfam" id="TIGR00073">
    <property type="entry name" value="hypB"/>
    <property type="match status" value="1"/>
</dbReference>
<evidence type="ECO:0000313" key="11">
    <source>
        <dbReference type="Proteomes" id="UP000638570"/>
    </source>
</evidence>
<dbReference type="InterPro" id="IPR004392">
    <property type="entry name" value="Hyd_mat_HypB"/>
</dbReference>
<dbReference type="EMBL" id="JAERTZ010000018">
    <property type="protein sequence ID" value="MBL1377070.1"/>
    <property type="molecule type" value="Genomic_DNA"/>
</dbReference>
<sequence length="250" mass="26873">MCGHCGCSGDKARLSTPGSEIHRHLRHEGDSLQLQQALLAGNDELARQNRDWLTAHGITCINLMGTPGAGKTRLLEATFTHVNASRQTGAGWPPMAVLEGDQHTQNDARRIQACGGRVVQINTGTGCHLDAHMIQAGLATLAAPDGALVLVENVGNLVCPALFDLGEQHRVAMMAVTDGDDKPEKYPHLFAGCGLAIINKADLLPYLEVDLDSIKSALRRLNPHVQILVLSAQSGEGLNAWYDWLLSTRP</sequence>
<proteinExistence type="inferred from homology"/>
<dbReference type="PIRSF" id="PIRSF005624">
    <property type="entry name" value="Ni-bind_GTPase"/>
    <property type="match status" value="1"/>
</dbReference>
<dbReference type="InterPro" id="IPR027417">
    <property type="entry name" value="P-loop_NTPase"/>
</dbReference>
<evidence type="ECO:0000256" key="2">
    <source>
        <dbReference type="ARBA" id="ARBA00022596"/>
    </source>
</evidence>
<reference evidence="11" key="1">
    <citation type="submission" date="2021-01" db="EMBL/GenBank/DDBJ databases">
        <title>Genome public.</title>
        <authorList>
            <person name="Liu C."/>
            <person name="Sun Q."/>
        </authorList>
    </citation>
    <scope>NUCLEOTIDE SEQUENCE [LARGE SCALE GENOMIC DNA]</scope>
    <source>
        <strain evidence="11">CGMCC 1.18722</strain>
    </source>
</reference>
<keyword evidence="5" id="KW-0378">Hydrolase</keyword>
<keyword evidence="7" id="KW-0342">GTP-binding</keyword>
<evidence type="ECO:0000256" key="1">
    <source>
        <dbReference type="ARBA" id="ARBA00006211"/>
    </source>
</evidence>
<dbReference type="Pfam" id="PF02492">
    <property type="entry name" value="cobW"/>
    <property type="match status" value="1"/>
</dbReference>
<evidence type="ECO:0000256" key="4">
    <source>
        <dbReference type="ARBA" id="ARBA00022741"/>
    </source>
</evidence>
<evidence type="ECO:0000259" key="9">
    <source>
        <dbReference type="Pfam" id="PF02492"/>
    </source>
</evidence>
<dbReference type="SUPFAM" id="SSF52540">
    <property type="entry name" value="P-loop containing nucleoside triphosphate hydrolases"/>
    <property type="match status" value="1"/>
</dbReference>
<evidence type="ECO:0000256" key="5">
    <source>
        <dbReference type="ARBA" id="ARBA00022801"/>
    </source>
</evidence>
<evidence type="ECO:0000256" key="6">
    <source>
        <dbReference type="ARBA" id="ARBA00022833"/>
    </source>
</evidence>
<accession>A0ABS1QQD6</accession>
<name>A0ABS1QQD6_9GAMM</name>
<comment type="caution">
    <text evidence="10">The sequence shown here is derived from an EMBL/GenBank/DDBJ whole genome shotgun (WGS) entry which is preliminary data.</text>
</comment>
<organism evidence="10 11">
    <name type="scientific">Zobellella iuensis</name>
    <dbReference type="NCBI Taxonomy" id="2803811"/>
    <lineage>
        <taxon>Bacteria</taxon>
        <taxon>Pseudomonadati</taxon>
        <taxon>Pseudomonadota</taxon>
        <taxon>Gammaproteobacteria</taxon>
        <taxon>Aeromonadales</taxon>
        <taxon>Aeromonadaceae</taxon>
        <taxon>Zobellella</taxon>
    </lineage>
</organism>